<dbReference type="Gene3D" id="3.80.10.10">
    <property type="entry name" value="Ribonuclease Inhibitor"/>
    <property type="match status" value="1"/>
</dbReference>
<comment type="caution">
    <text evidence="1">The sequence shown here is derived from an EMBL/GenBank/DDBJ whole genome shotgun (WGS) entry which is preliminary data.</text>
</comment>
<protein>
    <submittedName>
        <fullName evidence="1">Uncharacterized protein</fullName>
    </submittedName>
</protein>
<gene>
    <name evidence="1" type="ORF">AKO1_000215</name>
</gene>
<dbReference type="Proteomes" id="UP001431209">
    <property type="component" value="Unassembled WGS sequence"/>
</dbReference>
<name>A0AAW2ZCW1_9EUKA</name>
<dbReference type="EMBL" id="JAOPGA020001357">
    <property type="protein sequence ID" value="KAL0487638.1"/>
    <property type="molecule type" value="Genomic_DNA"/>
</dbReference>
<reference evidence="1 2" key="1">
    <citation type="submission" date="2024-03" db="EMBL/GenBank/DDBJ databases">
        <title>The Acrasis kona genome and developmental transcriptomes reveal deep origins of eukaryotic multicellular pathways.</title>
        <authorList>
            <person name="Sheikh S."/>
            <person name="Fu C.-J."/>
            <person name="Brown M.W."/>
            <person name="Baldauf S.L."/>
        </authorList>
    </citation>
    <scope>NUCLEOTIDE SEQUENCE [LARGE SCALE GENOMIC DNA]</scope>
    <source>
        <strain evidence="1 2">ATCC MYA-3509</strain>
    </source>
</reference>
<accession>A0AAW2ZCW1</accession>
<sequence length="151" mass="16992">MNHMNIRNMMKLVQVCPHLEGLTIRPCFGRGLTDQSGYYISRLINLKRLCIFQQVFTDKTIALLSKLPLEVIEFKDCYGVASSGASTLMNIKTLKELQIINTIANARPCEEVLSAMILSNNKKLNKLTIKGFPTAPYTERLLQICSTAILK</sequence>
<organism evidence="1 2">
    <name type="scientific">Acrasis kona</name>
    <dbReference type="NCBI Taxonomy" id="1008807"/>
    <lineage>
        <taxon>Eukaryota</taxon>
        <taxon>Discoba</taxon>
        <taxon>Heterolobosea</taxon>
        <taxon>Tetramitia</taxon>
        <taxon>Eutetramitia</taxon>
        <taxon>Acrasidae</taxon>
        <taxon>Acrasis</taxon>
    </lineage>
</organism>
<dbReference type="SUPFAM" id="SSF52047">
    <property type="entry name" value="RNI-like"/>
    <property type="match status" value="1"/>
</dbReference>
<dbReference type="InterPro" id="IPR032675">
    <property type="entry name" value="LRR_dom_sf"/>
</dbReference>
<keyword evidence="2" id="KW-1185">Reference proteome</keyword>
<proteinExistence type="predicted"/>
<evidence type="ECO:0000313" key="2">
    <source>
        <dbReference type="Proteomes" id="UP001431209"/>
    </source>
</evidence>
<dbReference type="AlphaFoldDB" id="A0AAW2ZCW1"/>
<evidence type="ECO:0000313" key="1">
    <source>
        <dbReference type="EMBL" id="KAL0487638.1"/>
    </source>
</evidence>